<dbReference type="STRING" id="56110.Oscil6304_0491"/>
<protein>
    <submittedName>
        <fullName evidence="3">NB-ARC domain-containing protein,transcriptional regulator, luxR family</fullName>
    </submittedName>
</protein>
<proteinExistence type="predicted"/>
<sequence>MGNKCLETQYNEKRCIVYKDSETLTNQIPPEFLTGVAKERGVSDAELETVMMALDGNSTAAIATILGISNIAVRKRLGEVYRKFSIYGRGPGKLAELRHQLFYQYQAQETEAPAPTKTKGKAKAKAEPAETSSKKTEAVAAEPSNEVVSTGNRRQDWGESPDVSQFYGRTEELKILEELIIDESSRLVTLLGMTGIGKTVLSVQIAKQLESEFEFVVWRSLSATPKLDDLLGNLLQTLSTQKKPDIPDDLSGRILRLLDFLKKNRCLIILDDIDALLKEDELAGNYRPGFENYRDFIKRIAETKHQSCFVLVTTEEPAEIALLHGEKVQTLQPMDSHEIAREIFADKGVAPTDKEWSELVKRYGDNLLAYKIVAPTIKEFFNGNTATFLKATELFIEDTLTHLLEQHFGRLSSSEEEILYWLAIAKTPVTLSRLREDMLLPVSLSDMLKNLDSLDRRALIEKQETASDIFFTLQPLMMKFATTKLVANACEEIKELVKTQKLSSLRLLIQLNLGTVQQTSGKKGKAAAAAQKPQMLQQIKNQLQFFVMRSGGYDELITQLEAIAGKLEDKTQMDVGYASANLRNLLAIMAG</sequence>
<dbReference type="Gene3D" id="1.10.10.10">
    <property type="entry name" value="Winged helix-like DNA-binding domain superfamily/Winged helix DNA-binding domain"/>
    <property type="match status" value="1"/>
</dbReference>
<keyword evidence="4" id="KW-1185">Reference proteome</keyword>
<dbReference type="AlphaFoldDB" id="K9TCT1"/>
<dbReference type="SUPFAM" id="SSF52540">
    <property type="entry name" value="P-loop containing nucleoside triphosphate hydrolases"/>
    <property type="match status" value="1"/>
</dbReference>
<evidence type="ECO:0000313" key="3">
    <source>
        <dbReference type="EMBL" id="AFY80238.1"/>
    </source>
</evidence>
<name>K9TCT1_9CYAN</name>
<dbReference type="InterPro" id="IPR003593">
    <property type="entry name" value="AAA+_ATPase"/>
</dbReference>
<dbReference type="KEGG" id="oac:Oscil6304_0491"/>
<dbReference type="PANTHER" id="PTHR47691:SF3">
    <property type="entry name" value="HTH-TYPE TRANSCRIPTIONAL REGULATOR RV0890C-RELATED"/>
    <property type="match status" value="1"/>
</dbReference>
<evidence type="ECO:0000256" key="1">
    <source>
        <dbReference type="SAM" id="MobiDB-lite"/>
    </source>
</evidence>
<dbReference type="GO" id="GO:0003677">
    <property type="term" value="F:DNA binding"/>
    <property type="evidence" value="ECO:0007669"/>
    <property type="project" value="InterPro"/>
</dbReference>
<dbReference type="eggNOG" id="COG1672">
    <property type="taxonomic scope" value="Bacteria"/>
</dbReference>
<dbReference type="Proteomes" id="UP000010367">
    <property type="component" value="Chromosome"/>
</dbReference>
<dbReference type="SMART" id="SM00382">
    <property type="entry name" value="AAA"/>
    <property type="match status" value="1"/>
</dbReference>
<dbReference type="Pfam" id="PF00931">
    <property type="entry name" value="NB-ARC"/>
    <property type="match status" value="1"/>
</dbReference>
<dbReference type="GO" id="GO:0006355">
    <property type="term" value="P:regulation of DNA-templated transcription"/>
    <property type="evidence" value="ECO:0007669"/>
    <property type="project" value="InterPro"/>
</dbReference>
<accession>K9TCT1</accession>
<organism evidence="3 4">
    <name type="scientific">Oscillatoria acuminata PCC 6304</name>
    <dbReference type="NCBI Taxonomy" id="56110"/>
    <lineage>
        <taxon>Bacteria</taxon>
        <taxon>Bacillati</taxon>
        <taxon>Cyanobacteriota</taxon>
        <taxon>Cyanophyceae</taxon>
        <taxon>Oscillatoriophycideae</taxon>
        <taxon>Oscillatoriales</taxon>
        <taxon>Oscillatoriaceae</taxon>
        <taxon>Oscillatoria</taxon>
    </lineage>
</organism>
<dbReference type="InParanoid" id="K9TCT1"/>
<dbReference type="InterPro" id="IPR002182">
    <property type="entry name" value="NB-ARC"/>
</dbReference>
<feature type="compositionally biased region" description="Basic and acidic residues" evidence="1">
    <location>
        <begin position="124"/>
        <end position="137"/>
    </location>
</feature>
<feature type="domain" description="AAA+ ATPase" evidence="2">
    <location>
        <begin position="184"/>
        <end position="335"/>
    </location>
</feature>
<dbReference type="InterPro" id="IPR016032">
    <property type="entry name" value="Sig_transdc_resp-reg_C-effctor"/>
</dbReference>
<dbReference type="GO" id="GO:0043531">
    <property type="term" value="F:ADP binding"/>
    <property type="evidence" value="ECO:0007669"/>
    <property type="project" value="InterPro"/>
</dbReference>
<dbReference type="PRINTS" id="PR00364">
    <property type="entry name" value="DISEASERSIST"/>
</dbReference>
<dbReference type="InterPro" id="IPR036388">
    <property type="entry name" value="WH-like_DNA-bd_sf"/>
</dbReference>
<dbReference type="InterPro" id="IPR027417">
    <property type="entry name" value="P-loop_NTPase"/>
</dbReference>
<dbReference type="Gene3D" id="3.40.50.300">
    <property type="entry name" value="P-loop containing nucleotide triphosphate hydrolases"/>
    <property type="match status" value="1"/>
</dbReference>
<dbReference type="SUPFAM" id="SSF46894">
    <property type="entry name" value="C-terminal effector domain of the bipartite response regulators"/>
    <property type="match status" value="1"/>
</dbReference>
<feature type="region of interest" description="Disordered" evidence="1">
    <location>
        <begin position="108"/>
        <end position="161"/>
    </location>
</feature>
<evidence type="ECO:0000313" key="4">
    <source>
        <dbReference type="Proteomes" id="UP000010367"/>
    </source>
</evidence>
<dbReference type="PANTHER" id="PTHR47691">
    <property type="entry name" value="REGULATOR-RELATED"/>
    <property type="match status" value="1"/>
</dbReference>
<evidence type="ECO:0000259" key="2">
    <source>
        <dbReference type="SMART" id="SM00382"/>
    </source>
</evidence>
<dbReference type="PATRIC" id="fig|56110.3.peg.591"/>
<gene>
    <name evidence="3" type="ORF">Oscil6304_0491</name>
</gene>
<dbReference type="EMBL" id="CP003607">
    <property type="protein sequence ID" value="AFY80238.1"/>
    <property type="molecule type" value="Genomic_DNA"/>
</dbReference>
<reference evidence="3 4" key="1">
    <citation type="submission" date="2012-06" db="EMBL/GenBank/DDBJ databases">
        <title>Finished chromosome of genome of Oscillatoria acuminata PCC 6304.</title>
        <authorList>
            <consortium name="US DOE Joint Genome Institute"/>
            <person name="Gugger M."/>
            <person name="Coursin T."/>
            <person name="Rippka R."/>
            <person name="Tandeau De Marsac N."/>
            <person name="Huntemann M."/>
            <person name="Wei C.-L."/>
            <person name="Han J."/>
            <person name="Detter J.C."/>
            <person name="Han C."/>
            <person name="Tapia R."/>
            <person name="Davenport K."/>
            <person name="Daligault H."/>
            <person name="Erkkila T."/>
            <person name="Gu W."/>
            <person name="Munk A.C.C."/>
            <person name="Teshima H."/>
            <person name="Xu Y."/>
            <person name="Chain P."/>
            <person name="Chen A."/>
            <person name="Krypides N."/>
            <person name="Mavromatis K."/>
            <person name="Markowitz V."/>
            <person name="Szeto E."/>
            <person name="Ivanova N."/>
            <person name="Mikhailova N."/>
            <person name="Ovchinnikova G."/>
            <person name="Pagani I."/>
            <person name="Pati A."/>
            <person name="Goodwin L."/>
            <person name="Peters L."/>
            <person name="Pitluck S."/>
            <person name="Woyke T."/>
            <person name="Kerfeld C."/>
        </authorList>
    </citation>
    <scope>NUCLEOTIDE SEQUENCE [LARGE SCALE GENOMIC DNA]</scope>
    <source>
        <strain evidence="3 4">PCC 6304</strain>
    </source>
</reference>
<dbReference type="HOGENOM" id="CLU_025923_1_0_3"/>